<reference evidence="12 13" key="1">
    <citation type="submission" date="2020-06" db="EMBL/GenBank/DDBJ databases">
        <authorList>
            <person name="Li R."/>
            <person name="Bekaert M."/>
        </authorList>
    </citation>
    <scope>NUCLEOTIDE SEQUENCE [LARGE SCALE GENOMIC DNA]</scope>
    <source>
        <strain evidence="13">wild</strain>
    </source>
</reference>
<keyword evidence="1" id="KW-0808">Transferase</keyword>
<evidence type="ECO:0000256" key="6">
    <source>
        <dbReference type="ARBA" id="ARBA00023268"/>
    </source>
</evidence>
<feature type="region of interest" description="Disordered" evidence="8">
    <location>
        <begin position="72"/>
        <end position="92"/>
    </location>
</feature>
<dbReference type="GO" id="GO:0004190">
    <property type="term" value="F:aspartic-type endopeptidase activity"/>
    <property type="evidence" value="ECO:0007669"/>
    <property type="project" value="InterPro"/>
</dbReference>
<keyword evidence="6" id="KW-0511">Multifunctional enzyme</keyword>
<dbReference type="FunFam" id="3.30.70.270:FF:000020">
    <property type="entry name" value="Transposon Tf2-6 polyprotein-like Protein"/>
    <property type="match status" value="1"/>
</dbReference>
<protein>
    <submittedName>
        <fullName evidence="12">Uncharacterized protein</fullName>
    </submittedName>
</protein>
<dbReference type="Pfam" id="PF00078">
    <property type="entry name" value="RVT_1"/>
    <property type="match status" value="1"/>
</dbReference>
<evidence type="ECO:0000259" key="10">
    <source>
        <dbReference type="PROSITE" id="PS50175"/>
    </source>
</evidence>
<dbReference type="AlphaFoldDB" id="A0A6J8D0B9"/>
<dbReference type="GO" id="GO:0004519">
    <property type="term" value="F:endonuclease activity"/>
    <property type="evidence" value="ECO:0007669"/>
    <property type="project" value="UniProtKB-KW"/>
</dbReference>
<keyword evidence="7" id="KW-0862">Zinc</keyword>
<dbReference type="GO" id="GO:0008270">
    <property type="term" value="F:zinc ion binding"/>
    <property type="evidence" value="ECO:0007669"/>
    <property type="project" value="UniProtKB-KW"/>
</dbReference>
<feature type="domain" description="Peptidase A2" evidence="10">
    <location>
        <begin position="159"/>
        <end position="236"/>
    </location>
</feature>
<keyword evidence="4" id="KW-0255">Endonuclease</keyword>
<dbReference type="InterPro" id="IPR043502">
    <property type="entry name" value="DNA/RNA_pol_sf"/>
</dbReference>
<dbReference type="InterPro" id="IPR001878">
    <property type="entry name" value="Znf_CCHC"/>
</dbReference>
<feature type="domain" description="CCHC-type" evidence="9">
    <location>
        <begin position="104"/>
        <end position="119"/>
    </location>
</feature>
<evidence type="ECO:0000256" key="5">
    <source>
        <dbReference type="ARBA" id="ARBA00022801"/>
    </source>
</evidence>
<keyword evidence="7" id="KW-0479">Metal-binding</keyword>
<evidence type="ECO:0000256" key="8">
    <source>
        <dbReference type="SAM" id="MobiDB-lite"/>
    </source>
</evidence>
<evidence type="ECO:0000313" key="12">
    <source>
        <dbReference type="EMBL" id="CAC5401535.1"/>
    </source>
</evidence>
<evidence type="ECO:0000313" key="13">
    <source>
        <dbReference type="Proteomes" id="UP000507470"/>
    </source>
</evidence>
<dbReference type="PANTHER" id="PTHR37984:SF5">
    <property type="entry name" value="PROTEIN NYNRIN-LIKE"/>
    <property type="match status" value="1"/>
</dbReference>
<dbReference type="GO" id="GO:0003676">
    <property type="term" value="F:nucleic acid binding"/>
    <property type="evidence" value="ECO:0007669"/>
    <property type="project" value="InterPro"/>
</dbReference>
<dbReference type="Gene3D" id="3.30.70.270">
    <property type="match status" value="2"/>
</dbReference>
<dbReference type="InterPro" id="IPR000477">
    <property type="entry name" value="RT_dom"/>
</dbReference>
<dbReference type="Proteomes" id="UP000507470">
    <property type="component" value="Unassembled WGS sequence"/>
</dbReference>
<sequence length="638" mass="70946">MIRDRIVVGIKDSNLSLKMQLDPELTLKKATDMARQSESVKKQQAIMRCDNPNSNVDAVKSKFNKTKFVKKQKQPFHSQQKAGCQRCGNRQYHPREKCPAKGAKCYKCSNIGHFAKSCKTGKIVELVSVNSDSEGFLGTINTVGDRPWTTKLFIRKKEIDFKIDTGADVTVISDSDLNGINSIELMKANKRLSGPGNTNLNVVGKFQCMLETKDKFSVQDIYVVKGLSKPLLGRPAIQALGIIDKVNVSSVNASSEANNYYRGKYPKIFNGLGKTKWTYTIALGPDAKPFALSTPRRVPLPLMDKVKAELTRMEKLGVISKVDEPTEWCAGMVVVPKSNGDVRICIDFTKLNESVKRENYPLPAVEESLAKLANARMFTKLDANSSFWQTNLAEESRPLTTFITPFGRYCCNRLPFGINSASEFFQKRMSETVEGYQGVLCHMDDVLVFGSSQEEHDERLEKILEAIGKAGLTLNEKCEFSKPSVKFLGQIVDASGCRVDPDKVKAIAEMTKPTDISGVRRFLGMVNQLNKFSCKVTELTKPLRELLKTHNAWHWGIAQETAFTEIKNELASSGTLGHYNPNKDTVVSADASSFGLGAVIRQKHGEILKPVAYASRSMTDTEQRYAQIEKSVSFNLGV</sequence>
<dbReference type="PROSITE" id="PS50175">
    <property type="entry name" value="ASP_PROT_RETROV"/>
    <property type="match status" value="1"/>
</dbReference>
<feature type="domain" description="Reverse transcriptase" evidence="11">
    <location>
        <begin position="316"/>
        <end position="492"/>
    </location>
</feature>
<evidence type="ECO:0000256" key="1">
    <source>
        <dbReference type="ARBA" id="ARBA00022679"/>
    </source>
</evidence>
<organism evidence="12 13">
    <name type="scientific">Mytilus coruscus</name>
    <name type="common">Sea mussel</name>
    <dbReference type="NCBI Taxonomy" id="42192"/>
    <lineage>
        <taxon>Eukaryota</taxon>
        <taxon>Metazoa</taxon>
        <taxon>Spiralia</taxon>
        <taxon>Lophotrochozoa</taxon>
        <taxon>Mollusca</taxon>
        <taxon>Bivalvia</taxon>
        <taxon>Autobranchia</taxon>
        <taxon>Pteriomorphia</taxon>
        <taxon>Mytilida</taxon>
        <taxon>Mytiloidea</taxon>
        <taxon>Mytilidae</taxon>
        <taxon>Mytilinae</taxon>
        <taxon>Mytilus</taxon>
    </lineage>
</organism>
<dbReference type="Pfam" id="PF00077">
    <property type="entry name" value="RVP"/>
    <property type="match status" value="1"/>
</dbReference>
<dbReference type="PROSITE" id="PS50158">
    <property type="entry name" value="ZF_CCHC"/>
    <property type="match status" value="1"/>
</dbReference>
<dbReference type="InterPro" id="IPR001995">
    <property type="entry name" value="Peptidase_A2_cat"/>
</dbReference>
<dbReference type="InterPro" id="IPR021109">
    <property type="entry name" value="Peptidase_aspartic_dom_sf"/>
</dbReference>
<dbReference type="OrthoDB" id="6160000at2759"/>
<dbReference type="Gene3D" id="3.10.10.10">
    <property type="entry name" value="HIV Type 1 Reverse Transcriptase, subunit A, domain 1"/>
    <property type="match status" value="1"/>
</dbReference>
<dbReference type="InterPro" id="IPR043128">
    <property type="entry name" value="Rev_trsase/Diguanyl_cyclase"/>
</dbReference>
<evidence type="ECO:0000259" key="11">
    <source>
        <dbReference type="PROSITE" id="PS50878"/>
    </source>
</evidence>
<dbReference type="Gene3D" id="4.10.60.10">
    <property type="entry name" value="Zinc finger, CCHC-type"/>
    <property type="match status" value="1"/>
</dbReference>
<gene>
    <name evidence="12" type="ORF">MCOR_35610</name>
</gene>
<keyword evidence="13" id="KW-1185">Reference proteome</keyword>
<name>A0A6J8D0B9_MYTCO</name>
<proteinExistence type="predicted"/>
<dbReference type="GO" id="GO:0006508">
    <property type="term" value="P:proteolysis"/>
    <property type="evidence" value="ECO:0007669"/>
    <property type="project" value="InterPro"/>
</dbReference>
<evidence type="ECO:0000256" key="7">
    <source>
        <dbReference type="PROSITE-ProRule" id="PRU00047"/>
    </source>
</evidence>
<evidence type="ECO:0000256" key="2">
    <source>
        <dbReference type="ARBA" id="ARBA00022695"/>
    </source>
</evidence>
<dbReference type="SUPFAM" id="SSF50630">
    <property type="entry name" value="Acid proteases"/>
    <property type="match status" value="1"/>
</dbReference>
<dbReference type="GO" id="GO:0016779">
    <property type="term" value="F:nucleotidyltransferase activity"/>
    <property type="evidence" value="ECO:0007669"/>
    <property type="project" value="UniProtKB-KW"/>
</dbReference>
<dbReference type="InterPro" id="IPR018061">
    <property type="entry name" value="Retropepsins"/>
</dbReference>
<dbReference type="PROSITE" id="PS50878">
    <property type="entry name" value="RT_POL"/>
    <property type="match status" value="1"/>
</dbReference>
<dbReference type="SMART" id="SM00343">
    <property type="entry name" value="ZnF_C2HC"/>
    <property type="match status" value="2"/>
</dbReference>
<dbReference type="InterPro" id="IPR050951">
    <property type="entry name" value="Retrovirus_Pol_polyprotein"/>
</dbReference>
<dbReference type="Gene3D" id="2.40.70.10">
    <property type="entry name" value="Acid Proteases"/>
    <property type="match status" value="1"/>
</dbReference>
<evidence type="ECO:0000259" key="9">
    <source>
        <dbReference type="PROSITE" id="PS50158"/>
    </source>
</evidence>
<evidence type="ECO:0000256" key="4">
    <source>
        <dbReference type="ARBA" id="ARBA00022759"/>
    </source>
</evidence>
<evidence type="ECO:0000256" key="3">
    <source>
        <dbReference type="ARBA" id="ARBA00022722"/>
    </source>
</evidence>
<dbReference type="PANTHER" id="PTHR37984">
    <property type="entry name" value="PROTEIN CBG26694"/>
    <property type="match status" value="1"/>
</dbReference>
<dbReference type="InterPro" id="IPR041577">
    <property type="entry name" value="RT_RNaseH_2"/>
</dbReference>
<keyword evidence="3" id="KW-0540">Nuclease</keyword>
<keyword evidence="7" id="KW-0863">Zinc-finger</keyword>
<keyword evidence="2" id="KW-0548">Nucleotidyltransferase</keyword>
<dbReference type="SUPFAM" id="SSF56672">
    <property type="entry name" value="DNA/RNA polymerases"/>
    <property type="match status" value="1"/>
</dbReference>
<dbReference type="CDD" id="cd01647">
    <property type="entry name" value="RT_LTR"/>
    <property type="match status" value="1"/>
</dbReference>
<dbReference type="Pfam" id="PF17919">
    <property type="entry name" value="RT_RNaseH_2"/>
    <property type="match status" value="1"/>
</dbReference>
<keyword evidence="5" id="KW-0378">Hydrolase</keyword>
<dbReference type="EMBL" id="CACVKT020006442">
    <property type="protein sequence ID" value="CAC5401535.1"/>
    <property type="molecule type" value="Genomic_DNA"/>
</dbReference>
<accession>A0A6J8D0B9</accession>